<protein>
    <recommendedName>
        <fullName evidence="5">MARVEL domain-containing protein</fullName>
    </recommendedName>
</protein>
<feature type="compositionally biased region" description="Basic and acidic residues" evidence="1">
    <location>
        <begin position="289"/>
        <end position="301"/>
    </location>
</feature>
<keyword evidence="2" id="KW-0472">Membrane</keyword>
<dbReference type="AlphaFoldDB" id="A0AAF0EXD3"/>
<sequence length="314" mass="34410">MSSYPVNGAPTGIPPEAYGRINTPPPTAYAPHGPSVGTFGQAGWNPATYSSQPPMPGPYDANGGAPPERLPTYTETVRAKLENSLLPFFTVMQIICIILAAILFISHILNAVDFASSKALQYVAAILFIVCFAIHLFLLVAMSSLRTSMTIVYLVALSMAVALVAQIISVAQLYRDKTPSVEKCLNDSGVPQSEWHTSIGYNRYGKTGDTYWDACNARWNGYVVWNIAWLVGIVIISPCFCIIAYKCYQREAAAAYSQRMTGPSDGWGNESFAMTTVPPYDPSTDPLTEQERRMVDAKLDYPDPDSSSIHRETR</sequence>
<evidence type="ECO:0000256" key="2">
    <source>
        <dbReference type="SAM" id="Phobius"/>
    </source>
</evidence>
<organism evidence="3 4">
    <name type="scientific">Malassezia cuniculi</name>
    <dbReference type="NCBI Taxonomy" id="948313"/>
    <lineage>
        <taxon>Eukaryota</taxon>
        <taxon>Fungi</taxon>
        <taxon>Dikarya</taxon>
        <taxon>Basidiomycota</taxon>
        <taxon>Ustilaginomycotina</taxon>
        <taxon>Malasseziomycetes</taxon>
        <taxon>Malasseziales</taxon>
        <taxon>Malasseziaceae</taxon>
        <taxon>Malassezia</taxon>
    </lineage>
</organism>
<evidence type="ECO:0008006" key="5">
    <source>
        <dbReference type="Google" id="ProtNLM"/>
    </source>
</evidence>
<feature type="transmembrane region" description="Helical" evidence="2">
    <location>
        <begin position="120"/>
        <end position="139"/>
    </location>
</feature>
<feature type="region of interest" description="Disordered" evidence="1">
    <location>
        <begin position="1"/>
        <end position="25"/>
    </location>
</feature>
<evidence type="ECO:0000313" key="3">
    <source>
        <dbReference type="EMBL" id="WFD36770.1"/>
    </source>
</evidence>
<dbReference type="Proteomes" id="UP001219933">
    <property type="component" value="Chromosome 5"/>
</dbReference>
<gene>
    <name evidence="3" type="ORF">MCUN1_003657</name>
</gene>
<feature type="transmembrane region" description="Helical" evidence="2">
    <location>
        <begin position="85"/>
        <end position="108"/>
    </location>
</feature>
<reference evidence="3" key="1">
    <citation type="submission" date="2023-03" db="EMBL/GenBank/DDBJ databases">
        <title>Mating type loci evolution in Malassezia.</title>
        <authorList>
            <person name="Coelho M.A."/>
        </authorList>
    </citation>
    <scope>NUCLEOTIDE SEQUENCE</scope>
    <source>
        <strain evidence="3">CBS 11721</strain>
    </source>
</reference>
<keyword evidence="2" id="KW-0812">Transmembrane</keyword>
<feature type="transmembrane region" description="Helical" evidence="2">
    <location>
        <begin position="227"/>
        <end position="248"/>
    </location>
</feature>
<proteinExistence type="predicted"/>
<feature type="region of interest" description="Disordered" evidence="1">
    <location>
        <begin position="273"/>
        <end position="314"/>
    </location>
</feature>
<evidence type="ECO:0000313" key="4">
    <source>
        <dbReference type="Proteomes" id="UP001219933"/>
    </source>
</evidence>
<dbReference type="EMBL" id="CP119881">
    <property type="protein sequence ID" value="WFD36770.1"/>
    <property type="molecule type" value="Genomic_DNA"/>
</dbReference>
<feature type="transmembrane region" description="Helical" evidence="2">
    <location>
        <begin position="151"/>
        <end position="174"/>
    </location>
</feature>
<keyword evidence="2" id="KW-1133">Transmembrane helix</keyword>
<keyword evidence="4" id="KW-1185">Reference proteome</keyword>
<evidence type="ECO:0000256" key="1">
    <source>
        <dbReference type="SAM" id="MobiDB-lite"/>
    </source>
</evidence>
<name>A0AAF0EXD3_9BASI</name>
<accession>A0AAF0EXD3</accession>